<name>A0A397YDR2_BRACM</name>
<dbReference type="Proteomes" id="UP000264353">
    <property type="component" value="Chromosome A8"/>
</dbReference>
<evidence type="ECO:0000256" key="9">
    <source>
        <dbReference type="ARBA" id="ARBA00023180"/>
    </source>
</evidence>
<reference evidence="11 12" key="1">
    <citation type="submission" date="2018-06" db="EMBL/GenBank/DDBJ databases">
        <title>WGS assembly of Brassica rapa FPsc.</title>
        <authorList>
            <person name="Bowman J."/>
            <person name="Kohchi T."/>
            <person name="Yamato K."/>
            <person name="Jenkins J."/>
            <person name="Shu S."/>
            <person name="Ishizaki K."/>
            <person name="Yamaoka S."/>
            <person name="Nishihama R."/>
            <person name="Nakamura Y."/>
            <person name="Berger F."/>
            <person name="Adam C."/>
            <person name="Aki S."/>
            <person name="Althoff F."/>
            <person name="Araki T."/>
            <person name="Arteaga-Vazquez M."/>
            <person name="Balasubrmanian S."/>
            <person name="Bauer D."/>
            <person name="Boehm C."/>
            <person name="Briginshaw L."/>
            <person name="Caballero-Perez J."/>
            <person name="Catarino B."/>
            <person name="Chen F."/>
            <person name="Chiyoda S."/>
            <person name="Chovatia M."/>
            <person name="Davies K."/>
            <person name="Delmans M."/>
            <person name="Demura T."/>
            <person name="Dierschke T."/>
            <person name="Dolan L."/>
            <person name="Dorantes-Acosta A."/>
            <person name="Eklund D."/>
            <person name="Florent S."/>
            <person name="Flores-Sandoval E."/>
            <person name="Fujiyama A."/>
            <person name="Fukuzawa H."/>
            <person name="Galik B."/>
            <person name="Grimanelli D."/>
            <person name="Grimwood J."/>
            <person name="Grossniklaus U."/>
            <person name="Hamada T."/>
            <person name="Haseloff J."/>
            <person name="Hetherington A."/>
            <person name="Higo A."/>
            <person name="Hirakawa Y."/>
            <person name="Hundley H."/>
            <person name="Ikeda Y."/>
            <person name="Inoue K."/>
            <person name="Inoue S."/>
            <person name="Ishida S."/>
            <person name="Jia Q."/>
            <person name="Kakita M."/>
            <person name="Kanazawa T."/>
            <person name="Kawai Y."/>
            <person name="Kawashima T."/>
            <person name="Kennedy M."/>
            <person name="Kinose K."/>
            <person name="Kinoshita T."/>
            <person name="Kohara Y."/>
            <person name="Koide E."/>
            <person name="Komatsu K."/>
            <person name="Kopischke S."/>
            <person name="Kubo M."/>
            <person name="Kyozuka J."/>
            <person name="Lagercrantz U."/>
            <person name="Lin S."/>
            <person name="Lindquist E."/>
            <person name="Lipzen A."/>
            <person name="Lu C."/>
            <person name="Luna E."/>
            <person name="Martienssen R."/>
            <person name="Minamino N."/>
            <person name="Mizutani M."/>
            <person name="Mizutani M."/>
            <person name="Mochizuki N."/>
            <person name="Monte I."/>
            <person name="Mosher R."/>
            <person name="Nagasaki H."/>
            <person name="Nakagami H."/>
            <person name="Naramoto S."/>
            <person name="Nishitani K."/>
            <person name="Ohtani M."/>
            <person name="Okamoto T."/>
            <person name="Okumura M."/>
            <person name="Phillips J."/>
            <person name="Pollak B."/>
            <person name="Reinders A."/>
            <person name="Roevekamp M."/>
            <person name="Sano R."/>
            <person name="Sawa S."/>
            <person name="Schmid M."/>
            <person name="Shirakawa M."/>
            <person name="Solano R."/>
            <person name="Spunde A."/>
            <person name="Suetsugu N."/>
            <person name="Sugano S."/>
            <person name="Sugiyama A."/>
            <person name="Sun R."/>
            <person name="Suzuki Y."/>
            <person name="Takenaka M."/>
            <person name="Takezawa D."/>
            <person name="Tomogane H."/>
            <person name="Tsuzuki M."/>
            <person name="Ueda T."/>
            <person name="Umeda M."/>
            <person name="Ward J."/>
            <person name="Watanabe Y."/>
            <person name="Yazaki K."/>
            <person name="Yokoyama R."/>
            <person name="Yoshitake Y."/>
            <person name="Yotsui I."/>
            <person name="Zachgo S."/>
            <person name="Schmutz J."/>
        </authorList>
    </citation>
    <scope>NUCLEOTIDE SEQUENCE [LARGE SCALE GENOMIC DNA]</scope>
    <source>
        <strain evidence="12">cv. B-3</strain>
    </source>
</reference>
<keyword evidence="6 10" id="KW-1133">Transmembrane helix</keyword>
<evidence type="ECO:0008006" key="13">
    <source>
        <dbReference type="Google" id="ProtNLM"/>
    </source>
</evidence>
<evidence type="ECO:0000256" key="1">
    <source>
        <dbReference type="ARBA" id="ARBA00004167"/>
    </source>
</evidence>
<evidence type="ECO:0000256" key="8">
    <source>
        <dbReference type="ARBA" id="ARBA00023170"/>
    </source>
</evidence>
<comment type="subcellular location">
    <subcellularLocation>
        <location evidence="1">Membrane</location>
        <topology evidence="1">Single-pass membrane protein</topology>
    </subcellularLocation>
</comment>
<feature type="transmembrane region" description="Helical" evidence="10">
    <location>
        <begin position="15"/>
        <end position="35"/>
    </location>
</feature>
<sequence length="192" mass="21859">MSGSDMSLRRELAKLRSLCLVICFLYVVTVARVSLRRRLDSSDPRVNTLFSIAEDIGFPRVLAERWRGSDPCQHWYGINCTDGIITTIKLINCNTTGIISLRFAELNSLSLLTKLKKLVILDVSYNDLHGKVIEFRKEVVFAEGNPQIEKDQVISRQSFIWIGIGIGFLLPGVIRVLFYYLVIRKMTSVMET</sequence>
<dbReference type="GO" id="GO:0016020">
    <property type="term" value="C:membrane"/>
    <property type="evidence" value="ECO:0007669"/>
    <property type="project" value="UniProtKB-SubCell"/>
</dbReference>
<dbReference type="FunFam" id="3.80.10.10:FF:000129">
    <property type="entry name" value="Leucine-rich repeat receptor-like kinase"/>
    <property type="match status" value="1"/>
</dbReference>
<proteinExistence type="predicted"/>
<dbReference type="PANTHER" id="PTHR47986:SF1">
    <property type="entry name" value="OS04G0685900 PROTEIN"/>
    <property type="match status" value="1"/>
</dbReference>
<protein>
    <recommendedName>
        <fullName evidence="13">Leucine-rich repeat-containing N-terminal plant-type domain-containing protein</fullName>
    </recommendedName>
</protein>
<keyword evidence="3 10" id="KW-0812">Transmembrane</keyword>
<organism evidence="11 12">
    <name type="scientific">Brassica campestris</name>
    <name type="common">Field mustard</name>
    <dbReference type="NCBI Taxonomy" id="3711"/>
    <lineage>
        <taxon>Eukaryota</taxon>
        <taxon>Viridiplantae</taxon>
        <taxon>Streptophyta</taxon>
        <taxon>Embryophyta</taxon>
        <taxon>Tracheophyta</taxon>
        <taxon>Spermatophyta</taxon>
        <taxon>Magnoliopsida</taxon>
        <taxon>eudicotyledons</taxon>
        <taxon>Gunneridae</taxon>
        <taxon>Pentapetalae</taxon>
        <taxon>rosids</taxon>
        <taxon>malvids</taxon>
        <taxon>Brassicales</taxon>
        <taxon>Brassicaceae</taxon>
        <taxon>Brassiceae</taxon>
        <taxon>Brassica</taxon>
    </lineage>
</organism>
<keyword evidence="2" id="KW-0433">Leucine-rich repeat</keyword>
<evidence type="ECO:0000256" key="10">
    <source>
        <dbReference type="SAM" id="Phobius"/>
    </source>
</evidence>
<keyword evidence="4" id="KW-0732">Signal</keyword>
<evidence type="ECO:0000256" key="5">
    <source>
        <dbReference type="ARBA" id="ARBA00022737"/>
    </source>
</evidence>
<feature type="transmembrane region" description="Helical" evidence="10">
    <location>
        <begin position="159"/>
        <end position="182"/>
    </location>
</feature>
<dbReference type="PANTHER" id="PTHR47986">
    <property type="entry name" value="OSJNBA0070M12.3 PROTEIN"/>
    <property type="match status" value="1"/>
</dbReference>
<accession>A0A397YDR2</accession>
<dbReference type="InterPro" id="IPR032675">
    <property type="entry name" value="LRR_dom_sf"/>
</dbReference>
<dbReference type="EMBL" id="CM010635">
    <property type="protein sequence ID" value="RID51595.1"/>
    <property type="molecule type" value="Genomic_DNA"/>
</dbReference>
<keyword evidence="5" id="KW-0677">Repeat</keyword>
<evidence type="ECO:0000256" key="7">
    <source>
        <dbReference type="ARBA" id="ARBA00023136"/>
    </source>
</evidence>
<dbReference type="InterPro" id="IPR052422">
    <property type="entry name" value="Auxin_Ser/Thr_Kinase"/>
</dbReference>
<evidence type="ECO:0000256" key="6">
    <source>
        <dbReference type="ARBA" id="ARBA00022989"/>
    </source>
</evidence>
<keyword evidence="8" id="KW-0675">Receptor</keyword>
<evidence type="ECO:0000256" key="3">
    <source>
        <dbReference type="ARBA" id="ARBA00022692"/>
    </source>
</evidence>
<dbReference type="AlphaFoldDB" id="A0A397YDR2"/>
<keyword evidence="7 10" id="KW-0472">Membrane</keyword>
<gene>
    <name evidence="11" type="ORF">BRARA_H02247</name>
</gene>
<evidence type="ECO:0000313" key="12">
    <source>
        <dbReference type="Proteomes" id="UP000264353"/>
    </source>
</evidence>
<evidence type="ECO:0000313" key="11">
    <source>
        <dbReference type="EMBL" id="RID51595.1"/>
    </source>
</evidence>
<dbReference type="Gene3D" id="3.80.10.10">
    <property type="entry name" value="Ribonuclease Inhibitor"/>
    <property type="match status" value="1"/>
</dbReference>
<evidence type="ECO:0000256" key="2">
    <source>
        <dbReference type="ARBA" id="ARBA00022614"/>
    </source>
</evidence>
<evidence type="ECO:0000256" key="4">
    <source>
        <dbReference type="ARBA" id="ARBA00022729"/>
    </source>
</evidence>
<keyword evidence="9" id="KW-0325">Glycoprotein</keyword>